<reference evidence="2" key="1">
    <citation type="journal article" date="2014" name="Int. J. Syst. Evol. Microbiol.">
        <title>Complete genome sequence of Corynebacterium casei LMG S-19264T (=DSM 44701T), isolated from a smear-ripened cheese.</title>
        <authorList>
            <consortium name="US DOE Joint Genome Institute (JGI-PGF)"/>
            <person name="Walter F."/>
            <person name="Albersmeier A."/>
            <person name="Kalinowski J."/>
            <person name="Ruckert C."/>
        </authorList>
    </citation>
    <scope>NUCLEOTIDE SEQUENCE</scope>
    <source>
        <strain evidence="2">KCTC 23224</strain>
    </source>
</reference>
<protein>
    <submittedName>
        <fullName evidence="2">Uncharacterized protein</fullName>
    </submittedName>
</protein>
<comment type="caution">
    <text evidence="2">The sequence shown here is derived from an EMBL/GenBank/DDBJ whole genome shotgun (WGS) entry which is preliminary data.</text>
</comment>
<keyword evidence="1" id="KW-1133">Transmembrane helix</keyword>
<evidence type="ECO:0000313" key="2">
    <source>
        <dbReference type="EMBL" id="GHB46706.1"/>
    </source>
</evidence>
<dbReference type="AlphaFoldDB" id="A0A8J3CZC4"/>
<dbReference type="RefSeq" id="WP_189584325.1">
    <property type="nucleotide sequence ID" value="NZ_BMYF01000019.1"/>
</dbReference>
<reference evidence="2" key="2">
    <citation type="submission" date="2020-09" db="EMBL/GenBank/DDBJ databases">
        <authorList>
            <person name="Sun Q."/>
            <person name="Kim S."/>
        </authorList>
    </citation>
    <scope>NUCLEOTIDE SEQUENCE</scope>
    <source>
        <strain evidence="2">KCTC 23224</strain>
    </source>
</reference>
<gene>
    <name evidence="2" type="ORF">GCM10008106_29590</name>
</gene>
<sequence length="101" mass="11308">MTIIFICLGFIAFGTLTRLFPRIFIGTRHFSSKEKEFAIENGLHIFLSYVFIAMGMIPMIGYFVGEWLGQSNLAPGLTVIVSILGAVIIIIAMPMFAKERF</sequence>
<accession>A0A8J3CZC4</accession>
<keyword evidence="1" id="KW-0812">Transmembrane</keyword>
<keyword evidence="3" id="KW-1185">Reference proteome</keyword>
<feature type="transmembrane region" description="Helical" evidence="1">
    <location>
        <begin position="43"/>
        <end position="64"/>
    </location>
</feature>
<evidence type="ECO:0000256" key="1">
    <source>
        <dbReference type="SAM" id="Phobius"/>
    </source>
</evidence>
<feature type="transmembrane region" description="Helical" evidence="1">
    <location>
        <begin position="76"/>
        <end position="97"/>
    </location>
</feature>
<dbReference type="EMBL" id="BMYF01000019">
    <property type="protein sequence ID" value="GHB46706.1"/>
    <property type="molecule type" value="Genomic_DNA"/>
</dbReference>
<dbReference type="Proteomes" id="UP000642809">
    <property type="component" value="Unassembled WGS sequence"/>
</dbReference>
<evidence type="ECO:0000313" key="3">
    <source>
        <dbReference type="Proteomes" id="UP000642809"/>
    </source>
</evidence>
<organism evidence="2 3">
    <name type="scientific">Mongoliitalea lutea</name>
    <dbReference type="NCBI Taxonomy" id="849756"/>
    <lineage>
        <taxon>Bacteria</taxon>
        <taxon>Pseudomonadati</taxon>
        <taxon>Bacteroidota</taxon>
        <taxon>Cytophagia</taxon>
        <taxon>Cytophagales</taxon>
        <taxon>Cyclobacteriaceae</taxon>
        <taxon>Mongoliitalea</taxon>
    </lineage>
</organism>
<proteinExistence type="predicted"/>
<keyword evidence="1" id="KW-0472">Membrane</keyword>
<name>A0A8J3CZC4_9BACT</name>